<dbReference type="SUPFAM" id="SSF51126">
    <property type="entry name" value="Pectin lyase-like"/>
    <property type="match status" value="1"/>
</dbReference>
<feature type="domain" description="DUF6298" evidence="2">
    <location>
        <begin position="465"/>
        <end position="946"/>
    </location>
</feature>
<evidence type="ECO:0000313" key="3">
    <source>
        <dbReference type="EMBL" id="MCH7408083.1"/>
    </source>
</evidence>
<dbReference type="Gene3D" id="2.160.20.10">
    <property type="entry name" value="Single-stranded right-handed beta-helix, Pectin lyase-like"/>
    <property type="match status" value="1"/>
</dbReference>
<feature type="chain" id="PRO_5047017662" evidence="1">
    <location>
        <begin position="22"/>
        <end position="1030"/>
    </location>
</feature>
<dbReference type="InterPro" id="IPR012334">
    <property type="entry name" value="Pectin_lyas_fold"/>
</dbReference>
<reference evidence="3" key="1">
    <citation type="submission" date="2022-03" db="EMBL/GenBank/DDBJ databases">
        <title>De novo assembled genomes of Belliella spp. (Cyclobacteriaceae) strains.</title>
        <authorList>
            <person name="Szabo A."/>
            <person name="Korponai K."/>
            <person name="Felfoldi T."/>
        </authorList>
    </citation>
    <scope>NUCLEOTIDE SEQUENCE</scope>
    <source>
        <strain evidence="3">DSM 111904</strain>
    </source>
</reference>
<keyword evidence="1" id="KW-0732">Signal</keyword>
<dbReference type="RefSeq" id="WP_241346041.1">
    <property type="nucleotide sequence ID" value="NZ_JAKZGP010000002.1"/>
</dbReference>
<proteinExistence type="predicted"/>
<evidence type="ECO:0000313" key="4">
    <source>
        <dbReference type="Proteomes" id="UP001165489"/>
    </source>
</evidence>
<dbReference type="InterPro" id="IPR011050">
    <property type="entry name" value="Pectin_lyase_fold/virulence"/>
</dbReference>
<name>A0ABS9UW97_9BACT</name>
<organism evidence="3 4">
    <name type="scientific">Belliella filtrata</name>
    <dbReference type="NCBI Taxonomy" id="2923435"/>
    <lineage>
        <taxon>Bacteria</taxon>
        <taxon>Pseudomonadati</taxon>
        <taxon>Bacteroidota</taxon>
        <taxon>Cytophagia</taxon>
        <taxon>Cytophagales</taxon>
        <taxon>Cyclobacteriaceae</taxon>
        <taxon>Belliella</taxon>
    </lineage>
</organism>
<dbReference type="EMBL" id="JAKZGP010000002">
    <property type="protein sequence ID" value="MCH7408083.1"/>
    <property type="molecule type" value="Genomic_DNA"/>
</dbReference>
<feature type="signal peptide" evidence="1">
    <location>
        <begin position="1"/>
        <end position="21"/>
    </location>
</feature>
<keyword evidence="4" id="KW-1185">Reference proteome</keyword>
<dbReference type="Proteomes" id="UP001165489">
    <property type="component" value="Unassembled WGS sequence"/>
</dbReference>
<accession>A0ABS9UW97</accession>
<comment type="caution">
    <text evidence="3">The sequence shown here is derived from an EMBL/GenBank/DDBJ whole genome shotgun (WGS) entry which is preliminary data.</text>
</comment>
<dbReference type="InterPro" id="IPR046265">
    <property type="entry name" value="DUF6298"/>
</dbReference>
<evidence type="ECO:0000259" key="2">
    <source>
        <dbReference type="Pfam" id="PF19815"/>
    </source>
</evidence>
<dbReference type="Pfam" id="PF19815">
    <property type="entry name" value="DUF6298"/>
    <property type="match status" value="1"/>
</dbReference>
<protein>
    <submittedName>
        <fullName evidence="3">DUF6298 domain-containing protein</fullName>
    </submittedName>
</protein>
<gene>
    <name evidence="3" type="ORF">MM239_01640</name>
</gene>
<evidence type="ECO:0000256" key="1">
    <source>
        <dbReference type="SAM" id="SignalP"/>
    </source>
</evidence>
<sequence>MNKLKFIFTVTVWMLSTAMFAQGQVPKISLVDGKLKSEADDMGNEIPDYSFAGYQLSEVEVPLVKSIYVISPIEGDATGLIQEALDQVSKLPLGKDGFRGAVVLEEGDFWIDGTVFLRNDGVVLRGSGSGTRLIGSGTHRDDMIKVLGDSDITLEEKMELKAVFHPVNSKYLLLNNTTSLSVGQAIMITRPATQEWIDIMGTADFGGETGWIGWKPGDHNQVWDRKILQVNGDTVFMDAPITMALDPKYTNAYLEKYTWEGRISNVGIENLQLISTFDSLNLKDEAHRWTGISFENVQDAWVRQVTFHHFAGSSVLIHPSGRKITVEDCISLDPVSEIAGHRRRTFFVEGQQNLIQRCYAEYGIHDFSVGLNATGPNVFLACESYLPYGHSGGVDGWSTGTLFDNVKIDGHVLGFRNLGQGQRGAGWTGGNSMLWQCSASMIACFSPPTAQNWAYGTWGQFQGDGFWENTNNHINPKSLFYAQLEERLGDLPFQPDLLPMDSEASTSPSYEQAAQLTAAASNELLSLKEWIQKATERTPLKTGKGKLFNTSPKKVKEQGRSKVTIQIKDGRLITESGLLIGKRQEVSWWRGSLRDRDVKSAKPHVTRFVPGKIGLGLTDDLEKMSLSLQNDGVVVLDHNYGLWYDRRRDDHERVRRMDGEVWTPFYEQPFARSGEGLAWDGLSKYDLTKYNPWYWQRLKDFADLGENLGLILFHQQYFQHNILEAGAHWSDSPWRPANNINDTGFPEPPAYAGDKRIFFAEQFYDSDHSQRRKLHQAYIRKGLENFASNTNVIHFTSAEYTGPLSFMEFWVDEVIQWEDETHTDVLLGLSATKDVQDAILQDAHRSKYIDVIDIRYWHYTQNGSVYAPKGGQNLAPRQHARTLKSGKETANEVYRAISEYRQKYPEKVVVYNTPKASEFGWAVLFSGGSLPDLPQLKDTDLVQSLKSLQPVYSDDVQDLNWRMEEPNRQFLIYVQDQVELDLSAKKTSYVVHWIDPKSGAMVSKSTQKLSGRTILHKPKEGALVLWVKKA</sequence>